<proteinExistence type="predicted"/>
<dbReference type="AlphaFoldDB" id="A0A0J0XEN2"/>
<keyword evidence="2" id="KW-1185">Reference proteome</keyword>
<dbReference type="Gene3D" id="3.60.130.30">
    <property type="match status" value="1"/>
</dbReference>
<dbReference type="RefSeq" id="XP_018276021.1">
    <property type="nucleotide sequence ID" value="XM_018425570.1"/>
</dbReference>
<reference evidence="1 2" key="1">
    <citation type="submission" date="2015-03" db="EMBL/GenBank/DDBJ databases">
        <title>Genomics and transcriptomics of the oil-accumulating basidiomycete yeast T. oleaginosus allow insights into substrate utilization and the diverse evolutionary trajectories of mating systems in fungi.</title>
        <authorList>
            <consortium name="DOE Joint Genome Institute"/>
            <person name="Kourist R."/>
            <person name="Kracht O."/>
            <person name="Bracharz F."/>
            <person name="Lipzen A."/>
            <person name="Nolan M."/>
            <person name="Ohm R."/>
            <person name="Grigoriev I."/>
            <person name="Sun S."/>
            <person name="Heitman J."/>
            <person name="Bruck T."/>
            <person name="Nowrousian M."/>
        </authorList>
    </citation>
    <scope>NUCLEOTIDE SEQUENCE [LARGE SCALE GENOMIC DNA]</scope>
    <source>
        <strain evidence="1 2">IBC0246</strain>
    </source>
</reference>
<evidence type="ECO:0000313" key="1">
    <source>
        <dbReference type="EMBL" id="KLT39530.1"/>
    </source>
</evidence>
<dbReference type="EMBL" id="KQ087256">
    <property type="protein sequence ID" value="KLT39530.1"/>
    <property type="molecule type" value="Genomic_DNA"/>
</dbReference>
<accession>A0A0J0XEN2</accession>
<gene>
    <name evidence="1" type="ORF">CC85DRAFT_304959</name>
</gene>
<name>A0A0J0XEN2_9TREE</name>
<dbReference type="Proteomes" id="UP000053611">
    <property type="component" value="Unassembled WGS sequence"/>
</dbReference>
<dbReference type="GeneID" id="28986173"/>
<dbReference type="OrthoDB" id="10642884at2759"/>
<protein>
    <submittedName>
        <fullName evidence="1">Uncharacterized protein</fullName>
    </submittedName>
</protein>
<dbReference type="STRING" id="879819.A0A0J0XEN2"/>
<sequence length="265" mass="29646">MPRPLKPKPHRRQQRNFRILHPEDVACPLPPCTSSFNTMPNRNNWALTIPDSPQFISPNQPKYLVVFLRTGIKSMTVQALLDGCIAIRATGLKAKTSGIHVHNFHQNGFGVWRRYSELVFISADTRDAKAEEAAASLKRLYDTAMGTRPLRFLRQCDPDTARKMAVHHREVHRQLGEDMGHSVAVMGHPVAVMGHPVAVETTQTRKMGGMGTILTVSFGEAVKWHKDADDFVPHYSVVCVAGHQAFLYLKGEINCRIRLQPGAVI</sequence>
<evidence type="ECO:0000313" key="2">
    <source>
        <dbReference type="Proteomes" id="UP000053611"/>
    </source>
</evidence>
<organism evidence="1 2">
    <name type="scientific">Cutaneotrichosporon oleaginosum</name>
    <dbReference type="NCBI Taxonomy" id="879819"/>
    <lineage>
        <taxon>Eukaryota</taxon>
        <taxon>Fungi</taxon>
        <taxon>Dikarya</taxon>
        <taxon>Basidiomycota</taxon>
        <taxon>Agaricomycotina</taxon>
        <taxon>Tremellomycetes</taxon>
        <taxon>Trichosporonales</taxon>
        <taxon>Trichosporonaceae</taxon>
        <taxon>Cutaneotrichosporon</taxon>
    </lineage>
</organism>